<sequence>MIVSQPVTASLKPRLTIEGVSSDSELVEQSSADRGTLEYGMLIEHVQHVQAVEFGTIPGRRSDVLEHLAMQRCPRGVTHRVSVRLGVDRFTRTVPASAAPKTQRRRIAVIDTAHRRYLLPSSGRAETVRAALYLSRTSRLQELAAVIGGIIARFPN</sequence>
<accession>A0ABU4AWP5</accession>
<evidence type="ECO:0000313" key="1">
    <source>
        <dbReference type="EMBL" id="MDV6230645.1"/>
    </source>
</evidence>
<dbReference type="EMBL" id="JAWLKE010000003">
    <property type="protein sequence ID" value="MDV6230645.1"/>
    <property type="molecule type" value="Genomic_DNA"/>
</dbReference>
<proteinExistence type="predicted"/>
<dbReference type="Proteomes" id="UP001185899">
    <property type="component" value="Unassembled WGS sequence"/>
</dbReference>
<keyword evidence="2" id="KW-1185">Reference proteome</keyword>
<gene>
    <name evidence="1" type="ORF">R3P95_08810</name>
</gene>
<dbReference type="RefSeq" id="WP_317548072.1">
    <property type="nucleotide sequence ID" value="NZ_JAWLKE010000003.1"/>
</dbReference>
<name>A0ABU4AWP5_9NOCA</name>
<evidence type="ECO:0008006" key="3">
    <source>
        <dbReference type="Google" id="ProtNLM"/>
    </source>
</evidence>
<comment type="caution">
    <text evidence="1">The sequence shown here is derived from an EMBL/GenBank/DDBJ whole genome shotgun (WGS) entry which is preliminary data.</text>
</comment>
<organism evidence="1 2">
    <name type="scientific">Rhodococcus cercidiphylli</name>
    <dbReference type="NCBI Taxonomy" id="489916"/>
    <lineage>
        <taxon>Bacteria</taxon>
        <taxon>Bacillati</taxon>
        <taxon>Actinomycetota</taxon>
        <taxon>Actinomycetes</taxon>
        <taxon>Mycobacteriales</taxon>
        <taxon>Nocardiaceae</taxon>
        <taxon>Rhodococcus</taxon>
    </lineage>
</organism>
<protein>
    <recommendedName>
        <fullName evidence="3">Transposase</fullName>
    </recommendedName>
</protein>
<evidence type="ECO:0000313" key="2">
    <source>
        <dbReference type="Proteomes" id="UP001185899"/>
    </source>
</evidence>
<reference evidence="1 2" key="1">
    <citation type="submission" date="2023-10" db="EMBL/GenBank/DDBJ databases">
        <title>Development of a sustainable strategy for remediation of hydrocarbon-contaminated territories based on the waste exchange concept.</title>
        <authorList>
            <person name="Krivoruchko A."/>
        </authorList>
    </citation>
    <scope>NUCLEOTIDE SEQUENCE [LARGE SCALE GENOMIC DNA]</scope>
    <source>
        <strain evidence="1 2">IEGM 1322</strain>
    </source>
</reference>